<dbReference type="Gene3D" id="2.60.40.150">
    <property type="entry name" value="C2 domain"/>
    <property type="match status" value="1"/>
</dbReference>
<dbReference type="PANTHER" id="PTHR45911:SF4">
    <property type="entry name" value="MULTIPLE C2 AND TRANSMEMBRANE DOMAIN-CONTAINING PROTEIN"/>
    <property type="match status" value="1"/>
</dbReference>
<name>A0A0C2WVL2_SERVB</name>
<sequence>MQALVPLHQSRTHKIRITVVAAEDLIKRTILSYPDPFAVTTVDGSQTQTTSAVKKTLNPHWNESFEFTVTDSSLVNVQVFDQRQFNTKDQGFLGSINVKISNVLDLERDVERQTKLNLQKSIENITVRGRIIIVLSANSSTRLNNSGSSQTQISGMSKRTDNSDLSASNTDRSIKSGLTAIKRTILKMSKPTPTTLTLDRRSTILLQAARRPSELEEKTISAYEDPGMDALRGGFGSVGSIIRARSMRNSIASRTGPASPAVEQWRQRHPYASEGDEPTNSNIFMPGVQRHQLYDAPVPRGSATSINTGGSRDDSISSRGKPRRVHKSIKFGNEDTRHFYPSLGLPGGVRHHSVKDNPHQQDAAYPPTSTGGDSVLSPQHMMSPEALRKQSKASNSFGDPALRVDTAGSTDNEVEEVPLTPSRSLHKLHPYSSDSAEDSEG</sequence>
<accession>A0A0C2WVL2</accession>
<dbReference type="GO" id="GO:0005509">
    <property type="term" value="F:calcium ion binding"/>
    <property type="evidence" value="ECO:0007669"/>
    <property type="project" value="TreeGrafter"/>
</dbReference>
<gene>
    <name evidence="5" type="ORF">M408DRAFT_7736</name>
</gene>
<dbReference type="GO" id="GO:0016020">
    <property type="term" value="C:membrane"/>
    <property type="evidence" value="ECO:0007669"/>
    <property type="project" value="TreeGrafter"/>
</dbReference>
<dbReference type="OrthoDB" id="6428174at2759"/>
<feature type="region of interest" description="Disordered" evidence="3">
    <location>
        <begin position="142"/>
        <end position="171"/>
    </location>
</feature>
<reference evidence="5 6" key="1">
    <citation type="submission" date="2014-04" db="EMBL/GenBank/DDBJ databases">
        <authorList>
            <consortium name="DOE Joint Genome Institute"/>
            <person name="Kuo A."/>
            <person name="Zuccaro A."/>
            <person name="Kohler A."/>
            <person name="Nagy L.G."/>
            <person name="Floudas D."/>
            <person name="Copeland A."/>
            <person name="Barry K.W."/>
            <person name="Cichocki N."/>
            <person name="Veneault-Fourrey C."/>
            <person name="LaButti K."/>
            <person name="Lindquist E.A."/>
            <person name="Lipzen A."/>
            <person name="Lundell T."/>
            <person name="Morin E."/>
            <person name="Murat C."/>
            <person name="Sun H."/>
            <person name="Tunlid A."/>
            <person name="Henrissat B."/>
            <person name="Grigoriev I.V."/>
            <person name="Hibbett D.S."/>
            <person name="Martin F."/>
            <person name="Nordberg H.P."/>
            <person name="Cantor M.N."/>
            <person name="Hua S.X."/>
        </authorList>
    </citation>
    <scope>NUCLEOTIDE SEQUENCE [LARGE SCALE GENOMIC DNA]</scope>
    <source>
        <strain evidence="5 6">MAFF 305830</strain>
    </source>
</reference>
<evidence type="ECO:0000256" key="1">
    <source>
        <dbReference type="ARBA" id="ARBA00022723"/>
    </source>
</evidence>
<feature type="compositionally biased region" description="Basic residues" evidence="3">
    <location>
        <begin position="320"/>
        <end position="329"/>
    </location>
</feature>
<dbReference type="InterPro" id="IPR035892">
    <property type="entry name" value="C2_domain_sf"/>
</dbReference>
<dbReference type="PROSITE" id="PS50004">
    <property type="entry name" value="C2"/>
    <property type="match status" value="1"/>
</dbReference>
<dbReference type="PANTHER" id="PTHR45911">
    <property type="entry name" value="C2 DOMAIN-CONTAINING PROTEIN"/>
    <property type="match status" value="1"/>
</dbReference>
<evidence type="ECO:0000256" key="3">
    <source>
        <dbReference type="SAM" id="MobiDB-lite"/>
    </source>
</evidence>
<dbReference type="HOGENOM" id="CLU_621367_0_0_1"/>
<protein>
    <recommendedName>
        <fullName evidence="4">C2 domain-containing protein</fullName>
    </recommendedName>
</protein>
<dbReference type="Proteomes" id="UP000054097">
    <property type="component" value="Unassembled WGS sequence"/>
</dbReference>
<keyword evidence="6" id="KW-1185">Reference proteome</keyword>
<organism evidence="5 6">
    <name type="scientific">Serendipita vermifera MAFF 305830</name>
    <dbReference type="NCBI Taxonomy" id="933852"/>
    <lineage>
        <taxon>Eukaryota</taxon>
        <taxon>Fungi</taxon>
        <taxon>Dikarya</taxon>
        <taxon>Basidiomycota</taxon>
        <taxon>Agaricomycotina</taxon>
        <taxon>Agaricomycetes</taxon>
        <taxon>Sebacinales</taxon>
        <taxon>Serendipitaceae</taxon>
        <taxon>Serendipita</taxon>
    </lineage>
</organism>
<feature type="region of interest" description="Disordered" evidence="3">
    <location>
        <begin position="298"/>
        <end position="441"/>
    </location>
</feature>
<evidence type="ECO:0000259" key="4">
    <source>
        <dbReference type="PROSITE" id="PS50004"/>
    </source>
</evidence>
<dbReference type="STRING" id="933852.A0A0C2WVL2"/>
<dbReference type="EMBL" id="KN824285">
    <property type="protein sequence ID" value="KIM30183.1"/>
    <property type="molecule type" value="Genomic_DNA"/>
</dbReference>
<keyword evidence="1" id="KW-0479">Metal-binding</keyword>
<dbReference type="Pfam" id="PF00168">
    <property type="entry name" value="C2"/>
    <property type="match status" value="1"/>
</dbReference>
<keyword evidence="2" id="KW-0106">Calcium</keyword>
<reference evidence="6" key="2">
    <citation type="submission" date="2015-01" db="EMBL/GenBank/DDBJ databases">
        <title>Evolutionary Origins and Diversification of the Mycorrhizal Mutualists.</title>
        <authorList>
            <consortium name="DOE Joint Genome Institute"/>
            <consortium name="Mycorrhizal Genomics Consortium"/>
            <person name="Kohler A."/>
            <person name="Kuo A."/>
            <person name="Nagy L.G."/>
            <person name="Floudas D."/>
            <person name="Copeland A."/>
            <person name="Barry K.W."/>
            <person name="Cichocki N."/>
            <person name="Veneault-Fourrey C."/>
            <person name="LaButti K."/>
            <person name="Lindquist E.A."/>
            <person name="Lipzen A."/>
            <person name="Lundell T."/>
            <person name="Morin E."/>
            <person name="Murat C."/>
            <person name="Riley R."/>
            <person name="Ohm R."/>
            <person name="Sun H."/>
            <person name="Tunlid A."/>
            <person name="Henrissat B."/>
            <person name="Grigoriev I.V."/>
            <person name="Hibbett D.S."/>
            <person name="Martin F."/>
        </authorList>
    </citation>
    <scope>NUCLEOTIDE SEQUENCE [LARGE SCALE GENOMIC DNA]</scope>
    <source>
        <strain evidence="6">MAFF 305830</strain>
    </source>
</reference>
<evidence type="ECO:0000313" key="5">
    <source>
        <dbReference type="EMBL" id="KIM30183.1"/>
    </source>
</evidence>
<dbReference type="InterPro" id="IPR000008">
    <property type="entry name" value="C2_dom"/>
</dbReference>
<proteinExistence type="predicted"/>
<evidence type="ECO:0000313" key="6">
    <source>
        <dbReference type="Proteomes" id="UP000054097"/>
    </source>
</evidence>
<dbReference type="AlphaFoldDB" id="A0A0C2WVL2"/>
<dbReference type="SUPFAM" id="SSF49562">
    <property type="entry name" value="C2 domain (Calcium/lipid-binding domain, CaLB)"/>
    <property type="match status" value="1"/>
</dbReference>
<feature type="domain" description="C2" evidence="4">
    <location>
        <begin position="1"/>
        <end position="117"/>
    </location>
</feature>
<evidence type="ECO:0000256" key="2">
    <source>
        <dbReference type="ARBA" id="ARBA00022837"/>
    </source>
</evidence>
<dbReference type="SMART" id="SM00239">
    <property type="entry name" value="C2"/>
    <property type="match status" value="1"/>
</dbReference>